<gene>
    <name evidence="1" type="ORF">HR057_06185</name>
</gene>
<dbReference type="Proteomes" id="UP000625804">
    <property type="component" value="Unassembled WGS sequence"/>
</dbReference>
<proteinExistence type="predicted"/>
<protein>
    <submittedName>
        <fullName evidence="1">Uncharacterized protein</fullName>
    </submittedName>
</protein>
<accession>A0A8J8GD64</accession>
<name>A0A8J8GD64_9BACI</name>
<evidence type="ECO:0000313" key="1">
    <source>
        <dbReference type="EMBL" id="NSL51359.1"/>
    </source>
</evidence>
<evidence type="ECO:0000313" key="2">
    <source>
        <dbReference type="Proteomes" id="UP000625804"/>
    </source>
</evidence>
<reference evidence="1" key="1">
    <citation type="submission" date="2020-06" db="EMBL/GenBank/DDBJ databases">
        <title>A novel thermopfilic bacterium from Erzurum, Turkey.</title>
        <authorList>
            <person name="Adiguzel A."/>
            <person name="Ay H."/>
            <person name="Baltaci M.O."/>
        </authorList>
    </citation>
    <scope>NUCLEOTIDE SEQUENCE</scope>
    <source>
        <strain evidence="1">P2</strain>
    </source>
</reference>
<dbReference type="AlphaFoldDB" id="A0A8J8GD64"/>
<comment type="caution">
    <text evidence="1">The sequence shown here is derived from an EMBL/GenBank/DDBJ whole genome shotgun (WGS) entry which is preliminary data.</text>
</comment>
<keyword evidence="2" id="KW-1185">Reference proteome</keyword>
<dbReference type="EMBL" id="JABTTE010000005">
    <property type="protein sequence ID" value="NSL51359.1"/>
    <property type="molecule type" value="Genomic_DNA"/>
</dbReference>
<sequence>MSNEGKGFLKELEKEIRKIFKKIEKTPFAISLGPILRNPNTEEVIVSIFNGDKHTQKITVSVADTTNCIPVEFQKEAYLCGKLITPPLPPFTIQNTKPQFNLQQNSENTPLTVGIPPSQLLIVHARATPPPPMVTNATYNVLVFTPTRNITISSAGVNQQGEPQEGNTVTMNQTEIARTILLDSFIGEIEF</sequence>
<organism evidence="1 2">
    <name type="scientific">Calidifontibacillus erzurumensis</name>
    <dbReference type="NCBI Taxonomy" id="2741433"/>
    <lineage>
        <taxon>Bacteria</taxon>
        <taxon>Bacillati</taxon>
        <taxon>Bacillota</taxon>
        <taxon>Bacilli</taxon>
        <taxon>Bacillales</taxon>
        <taxon>Bacillaceae</taxon>
        <taxon>Calidifontibacillus/Schinkia group</taxon>
        <taxon>Calidifontibacillus</taxon>
    </lineage>
</organism>
<dbReference type="RefSeq" id="WP_173730562.1">
    <property type="nucleotide sequence ID" value="NZ_JABTTE010000005.1"/>
</dbReference>